<sequence length="75" mass="9015">YHGIRKIWIVIPCELYQIITNFDNFWSGCLFQQNTLSEILLYQSLALTEEFLNFSVTCLQLVSTDFFFFYYSKYS</sequence>
<proteinExistence type="predicted"/>
<protein>
    <submittedName>
        <fullName evidence="1">Uncharacterized protein</fullName>
    </submittedName>
</protein>
<dbReference type="AlphaFoldDB" id="A0A0K2UZK5"/>
<dbReference type="EMBL" id="HACA01026144">
    <property type="protein sequence ID" value="CDW43505.1"/>
    <property type="molecule type" value="Transcribed_RNA"/>
</dbReference>
<name>A0A0K2UZK5_LEPSM</name>
<feature type="non-terminal residue" evidence="1">
    <location>
        <position position="1"/>
    </location>
</feature>
<evidence type="ECO:0000313" key="1">
    <source>
        <dbReference type="EMBL" id="CDW43505.1"/>
    </source>
</evidence>
<accession>A0A0K2UZK5</accession>
<reference evidence="1" key="1">
    <citation type="submission" date="2014-05" db="EMBL/GenBank/DDBJ databases">
        <authorList>
            <person name="Chronopoulou M."/>
        </authorList>
    </citation>
    <scope>NUCLEOTIDE SEQUENCE</scope>
    <source>
        <tissue evidence="1">Whole organism</tissue>
    </source>
</reference>
<organism evidence="1">
    <name type="scientific">Lepeophtheirus salmonis</name>
    <name type="common">Salmon louse</name>
    <name type="synonym">Caligus salmonis</name>
    <dbReference type="NCBI Taxonomy" id="72036"/>
    <lineage>
        <taxon>Eukaryota</taxon>
        <taxon>Metazoa</taxon>
        <taxon>Ecdysozoa</taxon>
        <taxon>Arthropoda</taxon>
        <taxon>Crustacea</taxon>
        <taxon>Multicrustacea</taxon>
        <taxon>Hexanauplia</taxon>
        <taxon>Copepoda</taxon>
        <taxon>Siphonostomatoida</taxon>
        <taxon>Caligidae</taxon>
        <taxon>Lepeophtheirus</taxon>
    </lineage>
</organism>